<dbReference type="EMBL" id="JABAGA010000005">
    <property type="protein sequence ID" value="NMF09652.1"/>
    <property type="molecule type" value="Genomic_DNA"/>
</dbReference>
<dbReference type="RefSeq" id="WP_168937977.1">
    <property type="nucleotide sequence ID" value="NZ_JABAGA010000005.1"/>
</dbReference>
<accession>A0A7X9SX39</accession>
<dbReference type="Pfam" id="PF03929">
    <property type="entry name" value="PepSY_TM"/>
    <property type="match status" value="1"/>
</dbReference>
<keyword evidence="1" id="KW-0472">Membrane</keyword>
<protein>
    <submittedName>
        <fullName evidence="2">PepSY domain-containing protein</fullName>
    </submittedName>
</protein>
<feature type="transmembrane region" description="Helical" evidence="1">
    <location>
        <begin position="22"/>
        <end position="47"/>
    </location>
</feature>
<dbReference type="PANTHER" id="PTHR34219:SF1">
    <property type="entry name" value="PEPSY DOMAIN-CONTAINING PROTEIN"/>
    <property type="match status" value="1"/>
</dbReference>
<dbReference type="AlphaFoldDB" id="A0A7X9SX39"/>
<feature type="transmembrane region" description="Helical" evidence="1">
    <location>
        <begin position="414"/>
        <end position="447"/>
    </location>
</feature>
<reference evidence="2 3" key="1">
    <citation type="submission" date="2020-04" db="EMBL/GenBank/DDBJ databases">
        <authorList>
            <person name="Hitch T.C.A."/>
            <person name="Wylensek D."/>
            <person name="Clavel T."/>
        </authorList>
    </citation>
    <scope>NUCLEOTIDE SEQUENCE [LARGE SCALE GENOMIC DNA]</scope>
    <source>
        <strain evidence="2 3">BL-383-APC-2I</strain>
    </source>
</reference>
<dbReference type="PANTHER" id="PTHR34219">
    <property type="entry name" value="IRON-REGULATED INNER MEMBRANE PROTEIN-RELATED"/>
    <property type="match status" value="1"/>
</dbReference>
<evidence type="ECO:0000313" key="2">
    <source>
        <dbReference type="EMBL" id="NMF09652.1"/>
    </source>
</evidence>
<feature type="transmembrane region" description="Helical" evidence="1">
    <location>
        <begin position="159"/>
        <end position="180"/>
    </location>
</feature>
<name>A0A7X9SX39_9CORY</name>
<keyword evidence="1" id="KW-1133">Transmembrane helix</keyword>
<proteinExistence type="predicted"/>
<dbReference type="Proteomes" id="UP000589552">
    <property type="component" value="Unassembled WGS sequence"/>
</dbReference>
<dbReference type="InterPro" id="IPR005625">
    <property type="entry name" value="PepSY-ass_TM"/>
</dbReference>
<feature type="transmembrane region" description="Helical" evidence="1">
    <location>
        <begin position="219"/>
        <end position="239"/>
    </location>
</feature>
<comment type="caution">
    <text evidence="2">The sequence shown here is derived from an EMBL/GenBank/DDBJ whole genome shotgun (WGS) entry which is preliminary data.</text>
</comment>
<sequence>MPETSAARRAIRDRPARFLHRLHFYAGLMVGPFLLVAAISGAFYALAPTVEKVVYGDLLTVDAAPHSVSVGEQVEAAAATSPGLSVAQIWPAHDPGDTTRVLFDDPSSTDKTLPAAFVDPATAAVVGKERTYSGLGELPVRRWLSGLHQHLHLGEPGELYAELAASWLWVLALGGLYLWWRRVSAARRRDPGIRTRLWRAAPAPQGDAGRRRRSLNLHAVLGVWLMVAILGLSATGITWSQKAGANVDAVVSALDWKALKVDAALPPGSPGAVQADSSASAVSAQSDRVIAAARAEGLTGPLVLRPPAEAGEGWRVSERWVAWRTASDSIVVDGADGRVASRQPFAELPFFSKLSSWGIYLHLGIMFGLPLQLALFAAGVGIVVIIVLGYRMWWLRRPTARGTSVPGLPDSPSWRIVAGVVVFAATVGAFLPLLGISLIGFLLLDLVLIGRSRARRRAVEKQLEAAVLSGGTP</sequence>
<keyword evidence="1" id="KW-0812">Transmembrane</keyword>
<organism evidence="2 3">
    <name type="scientific">Corynebacterium xerosis</name>
    <dbReference type="NCBI Taxonomy" id="1725"/>
    <lineage>
        <taxon>Bacteria</taxon>
        <taxon>Bacillati</taxon>
        <taxon>Actinomycetota</taxon>
        <taxon>Actinomycetes</taxon>
        <taxon>Mycobacteriales</taxon>
        <taxon>Corynebacteriaceae</taxon>
        <taxon>Corynebacterium</taxon>
    </lineage>
</organism>
<evidence type="ECO:0000313" key="3">
    <source>
        <dbReference type="Proteomes" id="UP000589552"/>
    </source>
</evidence>
<gene>
    <name evidence="2" type="ORF">HF852_08605</name>
</gene>
<feature type="transmembrane region" description="Helical" evidence="1">
    <location>
        <begin position="374"/>
        <end position="394"/>
    </location>
</feature>
<evidence type="ECO:0000256" key="1">
    <source>
        <dbReference type="SAM" id="Phobius"/>
    </source>
</evidence>